<sequence>MKYPGENKRDAILYSSEKSHHNFRADCEKCFGFCCVALYFSASEGFPVDKDAGKPCINLESDFRCSVHKNLSKLGLKGCIAYDCFGAGQKVAQVTYGGHNWRQVPESANQMYEVFLIMRQIHEMLWYLTEALTLQPASHIEDDINFMLNETERLTFLSPEALMELDITAHRAKVNGLLFQTSELVRKKARHGQKAPSRHHKTLGRGLDFIGADLRRTDLRGGNLRGAYLIAADLRGVDLSGADLIGADLRDADLRGANLTHSIFLTQAQINTAKGDCNTKLPISLARPIHWSK</sequence>
<dbReference type="InterPro" id="IPR051082">
    <property type="entry name" value="Pentapeptide-BTB/POZ_domain"/>
</dbReference>
<protein>
    <submittedName>
        <fullName evidence="1">Pentapeptide repeat-containing protein</fullName>
    </submittedName>
</protein>
<dbReference type="Gene3D" id="2.160.20.80">
    <property type="entry name" value="E3 ubiquitin-protein ligase SopA"/>
    <property type="match status" value="1"/>
</dbReference>
<evidence type="ECO:0000313" key="1">
    <source>
        <dbReference type="EMBL" id="QGU95356.1"/>
    </source>
</evidence>
<name>A0A6I6EWK7_9CLOT</name>
<dbReference type="SUPFAM" id="SSF141571">
    <property type="entry name" value="Pentapeptide repeat-like"/>
    <property type="match status" value="1"/>
</dbReference>
<gene>
    <name evidence="1" type="ORF">GOM49_09880</name>
</gene>
<dbReference type="Proteomes" id="UP000422764">
    <property type="component" value="Chromosome"/>
</dbReference>
<evidence type="ECO:0000313" key="2">
    <source>
        <dbReference type="Proteomes" id="UP000422764"/>
    </source>
</evidence>
<dbReference type="AlphaFoldDB" id="A0A6I6EWK7"/>
<keyword evidence="2" id="KW-1185">Reference proteome</keyword>
<dbReference type="Pfam" id="PF00805">
    <property type="entry name" value="Pentapeptide"/>
    <property type="match status" value="1"/>
</dbReference>
<dbReference type="InterPro" id="IPR001646">
    <property type="entry name" value="5peptide_repeat"/>
</dbReference>
<proteinExistence type="predicted"/>
<organism evidence="1 2">
    <name type="scientific">Clostridium bovifaecis</name>
    <dbReference type="NCBI Taxonomy" id="2184719"/>
    <lineage>
        <taxon>Bacteria</taxon>
        <taxon>Bacillati</taxon>
        <taxon>Bacillota</taxon>
        <taxon>Clostridia</taxon>
        <taxon>Eubacteriales</taxon>
        <taxon>Clostridiaceae</taxon>
        <taxon>Clostridium</taxon>
    </lineage>
</organism>
<dbReference type="EMBL" id="CP046522">
    <property type="protein sequence ID" value="QGU95356.1"/>
    <property type="molecule type" value="Genomic_DNA"/>
</dbReference>
<dbReference type="PANTHER" id="PTHR14136:SF17">
    <property type="entry name" value="BTB_POZ DOMAIN-CONTAINING PROTEIN KCTD9"/>
    <property type="match status" value="1"/>
</dbReference>
<accession>A0A6I6EWK7</accession>
<dbReference type="PANTHER" id="PTHR14136">
    <property type="entry name" value="BTB_POZ DOMAIN-CONTAINING PROTEIN KCTD9"/>
    <property type="match status" value="1"/>
</dbReference>
<reference evidence="1 2" key="1">
    <citation type="submission" date="2019-12" db="EMBL/GenBank/DDBJ databases">
        <title>Genome sequenceing of Clostridium bovifaecis.</title>
        <authorList>
            <person name="Yao Y."/>
        </authorList>
    </citation>
    <scope>NUCLEOTIDE SEQUENCE [LARGE SCALE GENOMIC DNA]</scope>
    <source>
        <strain evidence="1 2">BXX</strain>
    </source>
</reference>